<dbReference type="SUPFAM" id="SSF51306">
    <property type="entry name" value="LexA/Signal peptidase"/>
    <property type="match status" value="1"/>
</dbReference>
<keyword evidence="6" id="KW-0812">Transmembrane</keyword>
<dbReference type="PANTHER" id="PTHR43390">
    <property type="entry name" value="SIGNAL PEPTIDASE I"/>
    <property type="match status" value="1"/>
</dbReference>
<dbReference type="GO" id="GO:0009003">
    <property type="term" value="F:signal peptidase activity"/>
    <property type="evidence" value="ECO:0007669"/>
    <property type="project" value="UniProtKB-EC"/>
</dbReference>
<protein>
    <recommendedName>
        <fullName evidence="4 6">Signal peptidase I</fullName>
        <ecNumber evidence="4 6">3.4.21.89</ecNumber>
    </recommendedName>
</protein>
<keyword evidence="6" id="KW-1133">Transmembrane helix</keyword>
<organism evidence="8 9">
    <name type="scientific">Paracholeplasma manati</name>
    <dbReference type="NCBI Taxonomy" id="591373"/>
    <lineage>
        <taxon>Bacteria</taxon>
        <taxon>Bacillati</taxon>
        <taxon>Mycoplasmatota</taxon>
        <taxon>Mollicutes</taxon>
        <taxon>Acholeplasmatales</taxon>
        <taxon>Acholeplasmataceae</taxon>
        <taxon>Paracholeplasma</taxon>
    </lineage>
</organism>
<dbReference type="PANTHER" id="PTHR43390:SF1">
    <property type="entry name" value="CHLOROPLAST PROCESSING PEPTIDASE"/>
    <property type="match status" value="1"/>
</dbReference>
<reference evidence="8" key="1">
    <citation type="submission" date="2022-09" db="EMBL/GenBank/DDBJ databases">
        <title>Novel Mycoplasma species identified in domestic and wild animals.</title>
        <authorList>
            <person name="Volokhov D.V."/>
            <person name="Furtak V.A."/>
            <person name="Zagorodnyaya T.A."/>
        </authorList>
    </citation>
    <scope>NUCLEOTIDE SEQUENCE</scope>
    <source>
        <strain evidence="8">Oakley</strain>
    </source>
</reference>
<evidence type="ECO:0000256" key="6">
    <source>
        <dbReference type="RuleBase" id="RU362042"/>
    </source>
</evidence>
<sequence length="268" mass="30318">MTLKDIALLVSNQEDSAEASQTLTKKIIVKVATLNVVALLIFGVALVYTIRDYQTFTGSTQKYLLIILSGFFVVISTLGLVYLNRTTITPLAKLFKLFKWVDTVQFLTISLLIVLHIITFYVFTAEVFQSSMNPTLQQHDRLIVYQFDYTPKRNDVVVIFIDGDYYGIDESHYVKRVVGLPGDTIAVNASNQLLINGIVVQDLPLSQVDSVKDWIEFLPEGKIMDGFYFVLGDNVANSHDSRNIGFIREQDIKAKVIFRFYPKVGVIE</sequence>
<evidence type="ECO:0000259" key="7">
    <source>
        <dbReference type="Pfam" id="PF10502"/>
    </source>
</evidence>
<keyword evidence="9" id="KW-1185">Reference proteome</keyword>
<comment type="caution">
    <text evidence="8">The sequence shown here is derived from an EMBL/GenBank/DDBJ whole genome shotgun (WGS) entry which is preliminary data.</text>
</comment>
<evidence type="ECO:0000313" key="8">
    <source>
        <dbReference type="EMBL" id="MCV2232438.1"/>
    </source>
</evidence>
<dbReference type="Gene3D" id="2.10.109.10">
    <property type="entry name" value="Umud Fragment, subunit A"/>
    <property type="match status" value="1"/>
</dbReference>
<dbReference type="InterPro" id="IPR019757">
    <property type="entry name" value="Pept_S26A_signal_pept_1_Lys-AS"/>
</dbReference>
<dbReference type="EC" id="3.4.21.89" evidence="4 6"/>
<evidence type="ECO:0000256" key="3">
    <source>
        <dbReference type="ARBA" id="ARBA00009370"/>
    </source>
</evidence>
<comment type="subcellular location">
    <subcellularLocation>
        <location evidence="2">Cell membrane</location>
        <topology evidence="2">Single-pass type II membrane protein</topology>
    </subcellularLocation>
    <subcellularLocation>
        <location evidence="6">Membrane</location>
        <topology evidence="6">Single-pass type II membrane protein</topology>
    </subcellularLocation>
</comment>
<feature type="transmembrane region" description="Helical" evidence="6">
    <location>
        <begin position="27"/>
        <end position="51"/>
    </location>
</feature>
<dbReference type="PROSITE" id="PS00761">
    <property type="entry name" value="SPASE_I_3"/>
    <property type="match status" value="1"/>
</dbReference>
<dbReference type="InterPro" id="IPR000223">
    <property type="entry name" value="Pept_S26A_signal_pept_1"/>
</dbReference>
<comment type="similarity">
    <text evidence="3 6">Belongs to the peptidase S26 family.</text>
</comment>
<dbReference type="CDD" id="cd06530">
    <property type="entry name" value="S26_SPase_I"/>
    <property type="match status" value="1"/>
</dbReference>
<name>A0ABT2Y7H6_9MOLU</name>
<keyword evidence="6" id="KW-0645">Protease</keyword>
<gene>
    <name evidence="8" type="primary">lepB</name>
    <name evidence="8" type="ORF">N7548_06325</name>
</gene>
<evidence type="ECO:0000256" key="5">
    <source>
        <dbReference type="ARBA" id="ARBA00022801"/>
    </source>
</evidence>
<dbReference type="InterPro" id="IPR019533">
    <property type="entry name" value="Peptidase_S26"/>
</dbReference>
<dbReference type="InterPro" id="IPR019758">
    <property type="entry name" value="Pept_S26A_signal_pept_1_CS"/>
</dbReference>
<evidence type="ECO:0000256" key="1">
    <source>
        <dbReference type="ARBA" id="ARBA00000677"/>
    </source>
</evidence>
<dbReference type="RefSeq" id="WP_263608624.1">
    <property type="nucleotide sequence ID" value="NZ_JAOVQM010000004.1"/>
</dbReference>
<evidence type="ECO:0000256" key="2">
    <source>
        <dbReference type="ARBA" id="ARBA00004401"/>
    </source>
</evidence>
<dbReference type="EMBL" id="JAOVQM010000004">
    <property type="protein sequence ID" value="MCV2232438.1"/>
    <property type="molecule type" value="Genomic_DNA"/>
</dbReference>
<evidence type="ECO:0000313" key="9">
    <source>
        <dbReference type="Proteomes" id="UP001177160"/>
    </source>
</evidence>
<keyword evidence="6" id="KW-0472">Membrane</keyword>
<feature type="domain" description="Peptidase S26" evidence="7">
    <location>
        <begin position="101"/>
        <end position="261"/>
    </location>
</feature>
<keyword evidence="5 6" id="KW-0378">Hydrolase</keyword>
<accession>A0ABT2Y7H6</accession>
<proteinExistence type="inferred from homology"/>
<dbReference type="PROSITE" id="PS00760">
    <property type="entry name" value="SPASE_I_2"/>
    <property type="match status" value="1"/>
</dbReference>
<dbReference type="InterPro" id="IPR036286">
    <property type="entry name" value="LexA/Signal_pep-like_sf"/>
</dbReference>
<dbReference type="Pfam" id="PF10502">
    <property type="entry name" value="Peptidase_S26"/>
    <property type="match status" value="1"/>
</dbReference>
<feature type="transmembrane region" description="Helical" evidence="6">
    <location>
        <begin position="63"/>
        <end position="83"/>
    </location>
</feature>
<dbReference type="PRINTS" id="PR00727">
    <property type="entry name" value="LEADERPTASE"/>
</dbReference>
<comment type="caution">
    <text evidence="6">Lacks conserved residue(s) required for the propagation of feature annotation.</text>
</comment>
<evidence type="ECO:0000256" key="4">
    <source>
        <dbReference type="ARBA" id="ARBA00013208"/>
    </source>
</evidence>
<feature type="transmembrane region" description="Helical" evidence="6">
    <location>
        <begin position="103"/>
        <end position="123"/>
    </location>
</feature>
<dbReference type="NCBIfam" id="TIGR02227">
    <property type="entry name" value="sigpep_I_bact"/>
    <property type="match status" value="1"/>
</dbReference>
<dbReference type="Proteomes" id="UP001177160">
    <property type="component" value="Unassembled WGS sequence"/>
</dbReference>
<comment type="catalytic activity">
    <reaction evidence="1 6">
        <text>Cleavage of hydrophobic, N-terminal signal or leader sequences from secreted and periplasmic proteins.</text>
        <dbReference type="EC" id="3.4.21.89"/>
    </reaction>
</comment>